<feature type="signal peptide" evidence="3">
    <location>
        <begin position="1"/>
        <end position="19"/>
    </location>
</feature>
<evidence type="ECO:0000256" key="3">
    <source>
        <dbReference type="SAM" id="SignalP"/>
    </source>
</evidence>
<keyword evidence="1" id="KW-0540">Nuclease</keyword>
<evidence type="ECO:0000256" key="1">
    <source>
        <dbReference type="ARBA" id="ARBA00022722"/>
    </source>
</evidence>
<protein>
    <submittedName>
        <fullName evidence="4">Deoxyribonuclease-1</fullName>
    </submittedName>
</protein>
<feature type="non-terminal residue" evidence="4">
    <location>
        <position position="211"/>
    </location>
</feature>
<dbReference type="PRINTS" id="PR00130">
    <property type="entry name" value="DNASEI"/>
</dbReference>
<keyword evidence="5" id="KW-1185">Reference proteome</keyword>
<dbReference type="SMART" id="SM00476">
    <property type="entry name" value="DNaseIc"/>
    <property type="match status" value="1"/>
</dbReference>
<dbReference type="STRING" id="407821.A0A087T7X2"/>
<dbReference type="OMA" id="CPILMER"/>
<dbReference type="SUPFAM" id="SSF56219">
    <property type="entry name" value="DNase I-like"/>
    <property type="match status" value="1"/>
</dbReference>
<organism evidence="4 5">
    <name type="scientific">Stegodyphus mimosarum</name>
    <name type="common">African social velvet spider</name>
    <dbReference type="NCBI Taxonomy" id="407821"/>
    <lineage>
        <taxon>Eukaryota</taxon>
        <taxon>Metazoa</taxon>
        <taxon>Ecdysozoa</taxon>
        <taxon>Arthropoda</taxon>
        <taxon>Chelicerata</taxon>
        <taxon>Arachnida</taxon>
        <taxon>Araneae</taxon>
        <taxon>Araneomorphae</taxon>
        <taxon>Entelegynae</taxon>
        <taxon>Eresoidea</taxon>
        <taxon>Eresidae</taxon>
        <taxon>Stegodyphus</taxon>
    </lineage>
</organism>
<evidence type="ECO:0000313" key="5">
    <source>
        <dbReference type="Proteomes" id="UP000054359"/>
    </source>
</evidence>
<evidence type="ECO:0000313" key="4">
    <source>
        <dbReference type="EMBL" id="KFM61211.1"/>
    </source>
</evidence>
<proteinExistence type="predicted"/>
<name>A0A087T7X2_STEMI</name>
<dbReference type="GO" id="GO:0003677">
    <property type="term" value="F:DNA binding"/>
    <property type="evidence" value="ECO:0007669"/>
    <property type="project" value="TreeGrafter"/>
</dbReference>
<dbReference type="InterPro" id="IPR036691">
    <property type="entry name" value="Endo/exonu/phosph_ase_sf"/>
</dbReference>
<keyword evidence="2" id="KW-0378">Hydrolase</keyword>
<dbReference type="GO" id="GO:0005634">
    <property type="term" value="C:nucleus"/>
    <property type="evidence" value="ECO:0007669"/>
    <property type="project" value="TreeGrafter"/>
</dbReference>
<dbReference type="GO" id="GO:0006308">
    <property type="term" value="P:DNA catabolic process"/>
    <property type="evidence" value="ECO:0007669"/>
    <property type="project" value="InterPro"/>
</dbReference>
<dbReference type="AlphaFoldDB" id="A0A087T7X2"/>
<dbReference type="InterPro" id="IPR016202">
    <property type="entry name" value="DNase_I"/>
</dbReference>
<reference evidence="4 5" key="1">
    <citation type="submission" date="2013-11" db="EMBL/GenBank/DDBJ databases">
        <title>Genome sequencing of Stegodyphus mimosarum.</title>
        <authorList>
            <person name="Bechsgaard J."/>
        </authorList>
    </citation>
    <scope>NUCLEOTIDE SEQUENCE [LARGE SCALE GENOMIC DNA]</scope>
</reference>
<evidence type="ECO:0000256" key="2">
    <source>
        <dbReference type="ARBA" id="ARBA00022801"/>
    </source>
</evidence>
<dbReference type="PANTHER" id="PTHR11371">
    <property type="entry name" value="DEOXYRIBONUCLEASE"/>
    <property type="match status" value="1"/>
</dbReference>
<dbReference type="GO" id="GO:0004530">
    <property type="term" value="F:deoxyribonuclease I activity"/>
    <property type="evidence" value="ECO:0007669"/>
    <property type="project" value="TreeGrafter"/>
</dbReference>
<dbReference type="Gene3D" id="3.60.10.10">
    <property type="entry name" value="Endonuclease/exonuclease/phosphatase"/>
    <property type="match status" value="1"/>
</dbReference>
<dbReference type="OrthoDB" id="6410211at2759"/>
<feature type="chain" id="PRO_5001829382" evidence="3">
    <location>
        <begin position="20"/>
        <end position="211"/>
    </location>
</feature>
<keyword evidence="3" id="KW-0732">Signal</keyword>
<dbReference type="PANTHER" id="PTHR11371:SF31">
    <property type="entry name" value="EXTRACELLULAR NUCLEASE"/>
    <property type="match status" value="1"/>
</dbReference>
<sequence>MDFAFVTLLFTLLISQILSESEWQKYAETRRVGNSVRKKEQPNKVSTEESKVVERPLHIGSYNIQTLGKKKFQNIDIMSTIEKIISRYDLILVMEVMTSESHFMEKLLRDVNAFRPPGAVYNMTLSEGHPQTKEHCAFFYRVDKLQIARMESYSDPAQQFYRKPFFVLFNSPTLRDMKRFGVIGHHVKPSQVVQELNALADLYDHVKEKYF</sequence>
<dbReference type="EMBL" id="KK113856">
    <property type="protein sequence ID" value="KFM61211.1"/>
    <property type="molecule type" value="Genomic_DNA"/>
</dbReference>
<dbReference type="Proteomes" id="UP000054359">
    <property type="component" value="Unassembled WGS sequence"/>
</dbReference>
<accession>A0A087T7X2</accession>
<gene>
    <name evidence="4" type="ORF">X975_17334</name>
</gene>